<evidence type="ECO:0000256" key="1">
    <source>
        <dbReference type="SAM" id="MobiDB-lite"/>
    </source>
</evidence>
<name>A0A3P8IQG0_HELPZ</name>
<evidence type="ECO:0008006" key="3">
    <source>
        <dbReference type="Google" id="ProtNLM"/>
    </source>
</evidence>
<feature type="compositionally biased region" description="Low complexity" evidence="1">
    <location>
        <begin position="158"/>
        <end position="175"/>
    </location>
</feature>
<organism evidence="2">
    <name type="scientific">Heligmosomoides polygyrus</name>
    <name type="common">Parasitic roundworm</name>
    <dbReference type="NCBI Taxonomy" id="6339"/>
    <lineage>
        <taxon>Eukaryota</taxon>
        <taxon>Metazoa</taxon>
        <taxon>Ecdysozoa</taxon>
        <taxon>Nematoda</taxon>
        <taxon>Chromadorea</taxon>
        <taxon>Rhabditida</taxon>
        <taxon>Rhabditina</taxon>
        <taxon>Rhabditomorpha</taxon>
        <taxon>Strongyloidea</taxon>
        <taxon>Heligmosomidae</taxon>
        <taxon>Heligmosomoides</taxon>
    </lineage>
</organism>
<reference evidence="2" key="1">
    <citation type="submission" date="2018-11" db="EMBL/GenBank/DDBJ databases">
        <authorList>
            <consortium name="Pathogen Informatics"/>
        </authorList>
    </citation>
    <scope>NUCLEOTIDE SEQUENCE [LARGE SCALE GENOMIC DNA]</scope>
</reference>
<feature type="compositionally biased region" description="Polar residues" evidence="1">
    <location>
        <begin position="176"/>
        <end position="200"/>
    </location>
</feature>
<evidence type="ECO:0000313" key="2">
    <source>
        <dbReference type="EMBL" id="VDP59179.1"/>
    </source>
</evidence>
<gene>
    <name evidence="2" type="ORF">HPBE_LOCUS26738</name>
</gene>
<dbReference type="AlphaFoldDB" id="A0A3P8IQG0"/>
<feature type="compositionally biased region" description="Polar residues" evidence="1">
    <location>
        <begin position="147"/>
        <end position="156"/>
    </location>
</feature>
<dbReference type="OrthoDB" id="5872043at2759"/>
<feature type="region of interest" description="Disordered" evidence="1">
    <location>
        <begin position="132"/>
        <end position="200"/>
    </location>
</feature>
<sequence>MLTHLGGTAKAAIDTAPDITPNSSYRSIVKALKEARRTPGERLQAEMDWKNLRIKDDESVADFVSRMRQIARRMAPEQAMDFQLGSKLYECLAHWKDSYYMLAALEAPEGQVFQEVRTVALRLERIRIAQKATQTPGNRRQIGVLTSAHQASSRDGLTNRPPTTTNTQPGGTRQPNSALMKSSKPYSSGQKQSFATLLQS</sequence>
<dbReference type="EMBL" id="UZAH01040755">
    <property type="protein sequence ID" value="VDP59179.1"/>
    <property type="molecule type" value="Genomic_DNA"/>
</dbReference>
<protein>
    <recommendedName>
        <fullName evidence="3">Retrotransposon gag domain-containing protein</fullName>
    </recommendedName>
</protein>
<accession>A0A3P8IQG0</accession>
<proteinExistence type="predicted"/>